<evidence type="ECO:0000259" key="2">
    <source>
        <dbReference type="Pfam" id="PF21959"/>
    </source>
</evidence>
<keyword evidence="1" id="KW-0732">Signal</keyword>
<feature type="chain" id="PRO_5041899741" description="DUF6923 domain-containing protein" evidence="1">
    <location>
        <begin position="22"/>
        <end position="529"/>
    </location>
</feature>
<accession>A0AAE3XUD7</accession>
<evidence type="ECO:0000313" key="3">
    <source>
        <dbReference type="EMBL" id="MDR6242071.1"/>
    </source>
</evidence>
<dbReference type="EMBL" id="JAVDQD010000017">
    <property type="protein sequence ID" value="MDR6242071.1"/>
    <property type="molecule type" value="Genomic_DNA"/>
</dbReference>
<name>A0AAE3XUD7_9BACT</name>
<sequence>MIKRFTILLFLMGVVSQLSFAQSTFDGFKCSGALYQVYQDKSGRCVLSYIDVQETGDGNVTGEFIEVYELPFPSTDVINAAAYNVVDGYIYFLRTSGGRRSINRIRRDIVNDGYIVELVVNLRNNNGAYNLNQQYNNGEFDSEGVYWLRGNFDYVVTLDISTLTSGKALPLAGEYEYDLKFDLRGRGLPPTGDFVLNPEDGIFYGWDWQSKRFVAFDPSKDVDQAFTYIGGVPPVYQNVDRVIIGATYMVRGKFWGYGVGASPGELVEIDIETGELTILDSPGIQTNQNDGCSCSYVFELETSISQTDFCVGESNEFEVFFDINNKTKKDIENLELNYILPEGFVFTTNMMERRADGEYYEIGQTGDVLNEIKGETEINSSNSSFVYKYDPSQDIYRMKVGVKIYEDFKGTGQIVLGKRIFDNTLEESEQQATAMIPLFSSKHGNGFSGYDNAYADSLIINLYETPRFSDNDPLKLTRDGKVCGTEMTLDFPMSVLTAASTDLTAEEEHKVYVASILDADGLDASSKVE</sequence>
<organism evidence="3 4">
    <name type="scientific">Aureibacter tunicatorum</name>
    <dbReference type="NCBI Taxonomy" id="866807"/>
    <lineage>
        <taxon>Bacteria</taxon>
        <taxon>Pseudomonadati</taxon>
        <taxon>Bacteroidota</taxon>
        <taxon>Cytophagia</taxon>
        <taxon>Cytophagales</taxon>
        <taxon>Persicobacteraceae</taxon>
        <taxon>Aureibacter</taxon>
    </lineage>
</organism>
<dbReference type="AlphaFoldDB" id="A0AAE3XUD7"/>
<feature type="signal peptide" evidence="1">
    <location>
        <begin position="1"/>
        <end position="21"/>
    </location>
</feature>
<feature type="domain" description="DUF6923" evidence="2">
    <location>
        <begin position="77"/>
        <end position="294"/>
    </location>
</feature>
<evidence type="ECO:0000313" key="4">
    <source>
        <dbReference type="Proteomes" id="UP001185092"/>
    </source>
</evidence>
<comment type="caution">
    <text evidence="3">The sequence shown here is derived from an EMBL/GenBank/DDBJ whole genome shotgun (WGS) entry which is preliminary data.</text>
</comment>
<dbReference type="Proteomes" id="UP001185092">
    <property type="component" value="Unassembled WGS sequence"/>
</dbReference>
<reference evidence="3" key="1">
    <citation type="submission" date="2023-07" db="EMBL/GenBank/DDBJ databases">
        <title>Genomic Encyclopedia of Type Strains, Phase IV (KMG-IV): sequencing the most valuable type-strain genomes for metagenomic binning, comparative biology and taxonomic classification.</title>
        <authorList>
            <person name="Goeker M."/>
        </authorList>
    </citation>
    <scope>NUCLEOTIDE SEQUENCE</scope>
    <source>
        <strain evidence="3">DSM 26174</strain>
    </source>
</reference>
<feature type="non-terminal residue" evidence="3">
    <location>
        <position position="529"/>
    </location>
</feature>
<dbReference type="Pfam" id="PF21959">
    <property type="entry name" value="DUF6923"/>
    <property type="match status" value="1"/>
</dbReference>
<proteinExistence type="predicted"/>
<protein>
    <recommendedName>
        <fullName evidence="2">DUF6923 domain-containing protein</fullName>
    </recommendedName>
</protein>
<keyword evidence="4" id="KW-1185">Reference proteome</keyword>
<gene>
    <name evidence="3" type="ORF">HNQ88_005158</name>
</gene>
<evidence type="ECO:0000256" key="1">
    <source>
        <dbReference type="SAM" id="SignalP"/>
    </source>
</evidence>
<dbReference type="InterPro" id="IPR054215">
    <property type="entry name" value="DUF6923"/>
</dbReference>
<dbReference type="RefSeq" id="WP_309943431.1">
    <property type="nucleotide sequence ID" value="NZ_JAVDQD010000017.1"/>
</dbReference>